<reference evidence="1" key="1">
    <citation type="submission" date="2022-03" db="EMBL/GenBank/DDBJ databases">
        <title>De novo assembled genomes of Belliella spp. (Cyclobacteriaceae) strains.</title>
        <authorList>
            <person name="Szabo A."/>
            <person name="Korponai K."/>
            <person name="Felfoldi T."/>
        </authorList>
    </citation>
    <scope>NUCLEOTIDE SEQUENCE</scope>
    <source>
        <strain evidence="1">DSM 111903</strain>
    </source>
</reference>
<accession>A0ABS9VCE4</accession>
<protein>
    <recommendedName>
        <fullName evidence="3">Lipocalin-like domain-containing protein</fullName>
    </recommendedName>
</protein>
<evidence type="ECO:0000313" key="2">
    <source>
        <dbReference type="Proteomes" id="UP001165430"/>
    </source>
</evidence>
<dbReference type="RefSeq" id="WP_241412404.1">
    <property type="nucleotide sequence ID" value="NZ_JAKZGO010000008.1"/>
</dbReference>
<name>A0ABS9VCE4_9BACT</name>
<keyword evidence="2" id="KW-1185">Reference proteome</keyword>
<dbReference type="Proteomes" id="UP001165430">
    <property type="component" value="Unassembled WGS sequence"/>
</dbReference>
<comment type="caution">
    <text evidence="1">The sequence shown here is derived from an EMBL/GenBank/DDBJ whole genome shotgun (WGS) entry which is preliminary data.</text>
</comment>
<evidence type="ECO:0008006" key="3">
    <source>
        <dbReference type="Google" id="ProtNLM"/>
    </source>
</evidence>
<organism evidence="1 2">
    <name type="scientific">Belliella alkalica</name>
    <dbReference type="NCBI Taxonomy" id="1730871"/>
    <lineage>
        <taxon>Bacteria</taxon>
        <taxon>Pseudomonadati</taxon>
        <taxon>Bacteroidota</taxon>
        <taxon>Cytophagia</taxon>
        <taxon>Cytophagales</taxon>
        <taxon>Cyclobacteriaceae</taxon>
        <taxon>Belliella</taxon>
    </lineage>
</organism>
<gene>
    <name evidence="1" type="ORF">MM213_11455</name>
</gene>
<dbReference type="EMBL" id="JAKZGO010000008">
    <property type="protein sequence ID" value="MCH7414106.1"/>
    <property type="molecule type" value="Genomic_DNA"/>
</dbReference>
<proteinExistence type="predicted"/>
<evidence type="ECO:0000313" key="1">
    <source>
        <dbReference type="EMBL" id="MCH7414106.1"/>
    </source>
</evidence>
<sequence length="111" mass="12878">MFALSMSLDSPIVGKWQGVDKYLIYKGDTVDFTFDGKGYSNNSILVFSGNNRGVEFPGETEFKYHLEDDKLIIGNRVFTVHEITERELILVDVLLEDLAYWIRFKKVYNEN</sequence>